<dbReference type="EMBL" id="JBEPLO010000027">
    <property type="protein sequence ID" value="MET3558923.1"/>
    <property type="molecule type" value="Genomic_DNA"/>
</dbReference>
<dbReference type="Pfam" id="PF13393">
    <property type="entry name" value="tRNA-synt_His"/>
    <property type="match status" value="1"/>
</dbReference>
<evidence type="ECO:0000259" key="10">
    <source>
        <dbReference type="Pfam" id="PF13393"/>
    </source>
</evidence>
<dbReference type="RefSeq" id="WP_354366032.1">
    <property type="nucleotide sequence ID" value="NZ_JBEPLO010000027.1"/>
</dbReference>
<dbReference type="InterPro" id="IPR004517">
    <property type="entry name" value="HisZ"/>
</dbReference>
<keyword evidence="12" id="KW-1185">Reference proteome</keyword>
<sequence>MKKTRLAAGMQDKLFKRARVMYQIERQISDALMATGFHRIETPTLEHYQVFGDEVNPTAYNLFDQKGDLLTLRSDVTSQIARVIASTRVHTPIKFSYSGKVFHCHEAQRGLANEATQAGVEIVGYPVQQALKEALVSARQALEVAGVKVYQFEFSHASILQLIFEELALSESQRYYLAGLIRDKSITGLKAFTQAYPSIFDSFIQQLPYLFGDVEEVLAAARQLTQHEGLLSALDSLELLTQSVAQTVPRMSLDLAQLSDLPYYTGMMFKVFGDKVPDAFVSGGRYDKLFERFGAKELTAVGWAMDIDSVYQAIYDDLDFGGDGNDV</sequence>
<dbReference type="PANTHER" id="PTHR43707:SF6">
    <property type="entry name" value="ATP PHOSPHORIBOSYLTRANSFERASE REGULATORY SUBUNIT"/>
    <property type="match status" value="1"/>
</dbReference>
<comment type="subcellular location">
    <subcellularLocation>
        <location evidence="1 9">Cytoplasm</location>
    </subcellularLocation>
</comment>
<dbReference type="InterPro" id="IPR004516">
    <property type="entry name" value="HisRS/HisZ"/>
</dbReference>
<keyword evidence="5 9" id="KW-0963">Cytoplasm</keyword>
<comment type="similarity">
    <text evidence="3 9">Belongs to the class-II aminoacyl-tRNA synthetase family. HisZ subfamily.</text>
</comment>
<dbReference type="PIRSF" id="PIRSF001549">
    <property type="entry name" value="His-tRNA_synth"/>
    <property type="match status" value="1"/>
</dbReference>
<feature type="domain" description="Class II Histidinyl-tRNA synthetase (HisRS)-like catalytic core" evidence="10">
    <location>
        <begin position="9"/>
        <end position="310"/>
    </location>
</feature>
<comment type="subunit">
    <text evidence="9">Heteromultimer composed of HisG and HisZ subunits.</text>
</comment>
<protein>
    <recommendedName>
        <fullName evidence="4 9">ATP phosphoribosyltransferase regulatory subunit</fullName>
    </recommendedName>
</protein>
<dbReference type="PANTHER" id="PTHR43707">
    <property type="entry name" value="HISTIDYL-TRNA SYNTHETASE"/>
    <property type="match status" value="1"/>
</dbReference>
<dbReference type="SUPFAM" id="SSF55681">
    <property type="entry name" value="Class II aaRS and biotin synthetases"/>
    <property type="match status" value="1"/>
</dbReference>
<dbReference type="InterPro" id="IPR045864">
    <property type="entry name" value="aa-tRNA-synth_II/BPL/LPL"/>
</dbReference>
<dbReference type="Proteomes" id="UP001549122">
    <property type="component" value="Unassembled WGS sequence"/>
</dbReference>
<reference evidence="11 12" key="1">
    <citation type="submission" date="2024-06" db="EMBL/GenBank/DDBJ databases">
        <title>Genomic Encyclopedia of Type Strains, Phase IV (KMG-IV): sequencing the most valuable type-strain genomes for metagenomic binning, comparative biology and taxonomic classification.</title>
        <authorList>
            <person name="Goeker M."/>
        </authorList>
    </citation>
    <scope>NUCLEOTIDE SEQUENCE [LARGE SCALE GENOMIC DNA]</scope>
    <source>
        <strain evidence="11 12">DSM 28303</strain>
    </source>
</reference>
<gene>
    <name evidence="9" type="primary">hisZ</name>
    <name evidence="11" type="ORF">ABID29_002051</name>
</gene>
<dbReference type="CDD" id="cd00773">
    <property type="entry name" value="HisRS-like_core"/>
    <property type="match status" value="1"/>
</dbReference>
<evidence type="ECO:0000256" key="9">
    <source>
        <dbReference type="HAMAP-Rule" id="MF_00125"/>
    </source>
</evidence>
<organism evidence="11 12">
    <name type="scientific">Streptococcus rupicaprae</name>
    <dbReference type="NCBI Taxonomy" id="759619"/>
    <lineage>
        <taxon>Bacteria</taxon>
        <taxon>Bacillati</taxon>
        <taxon>Bacillota</taxon>
        <taxon>Bacilli</taxon>
        <taxon>Lactobacillales</taxon>
        <taxon>Streptococcaceae</taxon>
        <taxon>Streptococcus</taxon>
    </lineage>
</organism>
<dbReference type="Gene3D" id="3.30.930.10">
    <property type="entry name" value="Bira Bifunctional Protein, Domain 2"/>
    <property type="match status" value="1"/>
</dbReference>
<evidence type="ECO:0000313" key="11">
    <source>
        <dbReference type="EMBL" id="MET3558923.1"/>
    </source>
</evidence>
<comment type="pathway">
    <text evidence="2 9">Amino-acid biosynthesis; L-histidine biosynthesis; L-histidine from 5-phospho-alpha-D-ribose 1-diphosphate: step 1/9.</text>
</comment>
<comment type="caution">
    <text evidence="11">The sequence shown here is derived from an EMBL/GenBank/DDBJ whole genome shotgun (WGS) entry which is preliminary data.</text>
</comment>
<evidence type="ECO:0000256" key="6">
    <source>
        <dbReference type="ARBA" id="ARBA00022605"/>
    </source>
</evidence>
<evidence type="ECO:0000256" key="5">
    <source>
        <dbReference type="ARBA" id="ARBA00022490"/>
    </source>
</evidence>
<evidence type="ECO:0000256" key="1">
    <source>
        <dbReference type="ARBA" id="ARBA00004496"/>
    </source>
</evidence>
<keyword evidence="6 9" id="KW-0028">Amino-acid biosynthesis</keyword>
<evidence type="ECO:0000256" key="2">
    <source>
        <dbReference type="ARBA" id="ARBA00004667"/>
    </source>
</evidence>
<evidence type="ECO:0000256" key="4">
    <source>
        <dbReference type="ARBA" id="ARBA00020397"/>
    </source>
</evidence>
<accession>A0ABV2FK46</accession>
<name>A0ABV2FK46_9STRE</name>
<comment type="function">
    <text evidence="8 9">Required for the first step of histidine biosynthesis. May allow the feedback regulation of ATP phosphoribosyltransferase activity by histidine.</text>
</comment>
<keyword evidence="11" id="KW-0808">Transferase</keyword>
<proteinExistence type="inferred from homology"/>
<dbReference type="InterPro" id="IPR041715">
    <property type="entry name" value="HisRS-like_core"/>
</dbReference>
<evidence type="ECO:0000256" key="7">
    <source>
        <dbReference type="ARBA" id="ARBA00023102"/>
    </source>
</evidence>
<evidence type="ECO:0000256" key="3">
    <source>
        <dbReference type="ARBA" id="ARBA00005539"/>
    </source>
</evidence>
<evidence type="ECO:0000256" key="8">
    <source>
        <dbReference type="ARBA" id="ARBA00025246"/>
    </source>
</evidence>
<comment type="miscellaneous">
    <text evidence="9">This function is generally fulfilled by the C-terminal part of HisG, which is missing in some bacteria such as this one.</text>
</comment>
<keyword evidence="7 9" id="KW-0368">Histidine biosynthesis</keyword>
<dbReference type="GO" id="GO:0016757">
    <property type="term" value="F:glycosyltransferase activity"/>
    <property type="evidence" value="ECO:0007669"/>
    <property type="project" value="UniProtKB-KW"/>
</dbReference>
<dbReference type="HAMAP" id="MF_00125">
    <property type="entry name" value="HisZ"/>
    <property type="match status" value="1"/>
</dbReference>
<keyword evidence="11" id="KW-0328">Glycosyltransferase</keyword>
<evidence type="ECO:0000313" key="12">
    <source>
        <dbReference type="Proteomes" id="UP001549122"/>
    </source>
</evidence>